<evidence type="ECO:0000256" key="11">
    <source>
        <dbReference type="ARBA" id="ARBA00023201"/>
    </source>
</evidence>
<dbReference type="PRINTS" id="PR01078">
    <property type="entry name" value="AMINACHANNEL"/>
</dbReference>
<evidence type="ECO:0000256" key="1">
    <source>
        <dbReference type="ARBA" id="ARBA00004141"/>
    </source>
</evidence>
<evidence type="ECO:0000256" key="9">
    <source>
        <dbReference type="ARBA" id="ARBA00023136"/>
    </source>
</evidence>
<evidence type="ECO:0000256" key="3">
    <source>
        <dbReference type="ARBA" id="ARBA00022448"/>
    </source>
</evidence>
<dbReference type="Pfam" id="PF00858">
    <property type="entry name" value="ASC"/>
    <property type="match status" value="1"/>
</dbReference>
<comment type="caution">
    <text evidence="15">The sequence shown here is derived from an EMBL/GenBank/DDBJ whole genome shotgun (WGS) entry which is preliminary data.</text>
</comment>
<evidence type="ECO:0000256" key="10">
    <source>
        <dbReference type="ARBA" id="ARBA00023180"/>
    </source>
</evidence>
<evidence type="ECO:0000256" key="8">
    <source>
        <dbReference type="ARBA" id="ARBA00023065"/>
    </source>
</evidence>
<dbReference type="Gene3D" id="1.10.287.820">
    <property type="entry name" value="Acid-sensing ion channel domain"/>
    <property type="match status" value="1"/>
</dbReference>
<dbReference type="GO" id="GO:0015280">
    <property type="term" value="F:ligand-gated sodium channel activity"/>
    <property type="evidence" value="ECO:0007669"/>
    <property type="project" value="TreeGrafter"/>
</dbReference>
<evidence type="ECO:0000256" key="7">
    <source>
        <dbReference type="ARBA" id="ARBA00023053"/>
    </source>
</evidence>
<keyword evidence="10" id="KW-0325">Glycoprotein</keyword>
<dbReference type="InterPro" id="IPR001873">
    <property type="entry name" value="ENaC"/>
</dbReference>
<keyword evidence="4 13" id="KW-0894">Sodium channel</keyword>
<keyword evidence="3 13" id="KW-0813">Transport</keyword>
<evidence type="ECO:0008006" key="17">
    <source>
        <dbReference type="Google" id="ProtNLM"/>
    </source>
</evidence>
<keyword evidence="5 13" id="KW-0812">Transmembrane</keyword>
<dbReference type="AlphaFoldDB" id="A0AAN5IF66"/>
<dbReference type="GO" id="GO:0005886">
    <property type="term" value="C:plasma membrane"/>
    <property type="evidence" value="ECO:0007669"/>
    <property type="project" value="TreeGrafter"/>
</dbReference>
<keyword evidence="9 14" id="KW-0472">Membrane</keyword>
<proteinExistence type="inferred from homology"/>
<keyword evidence="7" id="KW-0915">Sodium</keyword>
<sequence length="347" mass="38635">IVQIIRTAQKSPAALVDVLPLIYAILTPAQKRDMSWELEEIIDSIDYELKEVDHKLAFTQVFDDQLGNCYTFNYANKTNTVEGLYSTRFAGQSRDFSIMVKLDPTEQVSWIECSAISTYIHAPGTPPTQGVMYSLRAAASDVVALQKKITTLSAKCISTIAELKKNYYEDGDYTREVSVLKSSAKSIFSQGCYRACYQDKVQETCGCMDARYKKAESASQCLFKDIDCIKSVSEQYGEPTSWNSCQCPMACYHETYAISSTRAAMPFKIPHCANVTDGCPELSERIARLAIYMESLESHVYIEQDKMTMSTFLSNFGGQLGFMLGMSIVGILEIFILCATLGKVGCS</sequence>
<evidence type="ECO:0000256" key="6">
    <source>
        <dbReference type="ARBA" id="ARBA00022989"/>
    </source>
</evidence>
<evidence type="ECO:0000256" key="14">
    <source>
        <dbReference type="SAM" id="Phobius"/>
    </source>
</evidence>
<keyword evidence="16" id="KW-1185">Reference proteome</keyword>
<comment type="similarity">
    <text evidence="2 13">Belongs to the amiloride-sensitive sodium channel (TC 1.A.6) family.</text>
</comment>
<evidence type="ECO:0000256" key="12">
    <source>
        <dbReference type="ARBA" id="ARBA00023303"/>
    </source>
</evidence>
<gene>
    <name evidence="15" type="ORF">PMAYCL1PPCAC_32684</name>
</gene>
<evidence type="ECO:0000256" key="5">
    <source>
        <dbReference type="ARBA" id="ARBA00022692"/>
    </source>
</evidence>
<evidence type="ECO:0000256" key="4">
    <source>
        <dbReference type="ARBA" id="ARBA00022461"/>
    </source>
</evidence>
<dbReference type="Gene3D" id="1.10.287.770">
    <property type="entry name" value="YojJ-like"/>
    <property type="match status" value="1"/>
</dbReference>
<feature type="transmembrane region" description="Helical" evidence="14">
    <location>
        <begin position="320"/>
        <end position="342"/>
    </location>
</feature>
<feature type="non-terminal residue" evidence="15">
    <location>
        <position position="347"/>
    </location>
</feature>
<evidence type="ECO:0000256" key="2">
    <source>
        <dbReference type="ARBA" id="ARBA00007193"/>
    </source>
</evidence>
<dbReference type="PANTHER" id="PTHR11690:SF282">
    <property type="entry name" value="DEGENERIN-LIKE PROTEIN ASIC-1"/>
    <property type="match status" value="1"/>
</dbReference>
<evidence type="ECO:0000256" key="13">
    <source>
        <dbReference type="RuleBase" id="RU000679"/>
    </source>
</evidence>
<evidence type="ECO:0000313" key="15">
    <source>
        <dbReference type="EMBL" id="GMR62489.1"/>
    </source>
</evidence>
<name>A0AAN5IF66_9BILA</name>
<evidence type="ECO:0000313" key="16">
    <source>
        <dbReference type="Proteomes" id="UP001328107"/>
    </source>
</evidence>
<keyword evidence="6 14" id="KW-1133">Transmembrane helix</keyword>
<comment type="subcellular location">
    <subcellularLocation>
        <location evidence="1">Membrane</location>
        <topology evidence="1">Multi-pass membrane protein</topology>
    </subcellularLocation>
</comment>
<keyword evidence="12 13" id="KW-0407">Ion channel</keyword>
<dbReference type="PANTHER" id="PTHR11690">
    <property type="entry name" value="AMILORIDE-SENSITIVE SODIUM CHANNEL-RELATED"/>
    <property type="match status" value="1"/>
</dbReference>
<dbReference type="EMBL" id="BTRK01000006">
    <property type="protein sequence ID" value="GMR62489.1"/>
    <property type="molecule type" value="Genomic_DNA"/>
</dbReference>
<dbReference type="Proteomes" id="UP001328107">
    <property type="component" value="Unassembled WGS sequence"/>
</dbReference>
<feature type="non-terminal residue" evidence="15">
    <location>
        <position position="1"/>
    </location>
</feature>
<accession>A0AAN5IF66</accession>
<keyword evidence="11 13" id="KW-0739">Sodium transport</keyword>
<keyword evidence="8 13" id="KW-0406">Ion transport</keyword>
<protein>
    <recommendedName>
        <fullName evidence="17">Ion channel</fullName>
    </recommendedName>
</protein>
<reference evidence="16" key="1">
    <citation type="submission" date="2022-10" db="EMBL/GenBank/DDBJ databases">
        <title>Genome assembly of Pristionchus species.</title>
        <authorList>
            <person name="Yoshida K."/>
            <person name="Sommer R.J."/>
        </authorList>
    </citation>
    <scope>NUCLEOTIDE SEQUENCE [LARGE SCALE GENOMIC DNA]</scope>
    <source>
        <strain evidence="16">RS5460</strain>
    </source>
</reference>
<organism evidence="15 16">
    <name type="scientific">Pristionchus mayeri</name>
    <dbReference type="NCBI Taxonomy" id="1317129"/>
    <lineage>
        <taxon>Eukaryota</taxon>
        <taxon>Metazoa</taxon>
        <taxon>Ecdysozoa</taxon>
        <taxon>Nematoda</taxon>
        <taxon>Chromadorea</taxon>
        <taxon>Rhabditida</taxon>
        <taxon>Rhabditina</taxon>
        <taxon>Diplogasteromorpha</taxon>
        <taxon>Diplogasteroidea</taxon>
        <taxon>Neodiplogasteridae</taxon>
        <taxon>Pristionchus</taxon>
    </lineage>
</organism>